<dbReference type="SMART" id="SM00846">
    <property type="entry name" value="Gp_dh_N"/>
    <property type="match status" value="1"/>
</dbReference>
<dbReference type="InterPro" id="IPR020831">
    <property type="entry name" value="GlycerAld/Erythrose_P_DH"/>
</dbReference>
<dbReference type="Gene3D" id="3.30.360.10">
    <property type="entry name" value="Dihydrodipicolinate Reductase, domain 2"/>
    <property type="match status" value="1"/>
</dbReference>
<evidence type="ECO:0000256" key="3">
    <source>
        <dbReference type="SAM" id="MobiDB-lite"/>
    </source>
</evidence>
<comment type="similarity">
    <text evidence="1">Belongs to the glyceraldehyde-3-phosphate dehydrogenase family.</text>
</comment>
<name>X1I3A0_9ZZZZ</name>
<reference evidence="5" key="1">
    <citation type="journal article" date="2014" name="Front. Microbiol.">
        <title>High frequency of phylogenetically diverse reductive dehalogenase-homologous genes in deep subseafloor sedimentary metagenomes.</title>
        <authorList>
            <person name="Kawai M."/>
            <person name="Futagami T."/>
            <person name="Toyoda A."/>
            <person name="Takaki Y."/>
            <person name="Nishi S."/>
            <person name="Hori S."/>
            <person name="Arai W."/>
            <person name="Tsubouchi T."/>
            <person name="Morono Y."/>
            <person name="Uchiyama I."/>
            <person name="Ito T."/>
            <person name="Fujiyama A."/>
            <person name="Inagaki F."/>
            <person name="Takami H."/>
        </authorList>
    </citation>
    <scope>NUCLEOTIDE SEQUENCE</scope>
    <source>
        <strain evidence="5">Expedition CK06-06</strain>
    </source>
</reference>
<dbReference type="GO" id="GO:0051287">
    <property type="term" value="F:NAD binding"/>
    <property type="evidence" value="ECO:0007669"/>
    <property type="project" value="InterPro"/>
</dbReference>
<dbReference type="PANTHER" id="PTHR43148">
    <property type="entry name" value="GLYCERALDEHYDE-3-PHOSPHATE DEHYDROGENASE 2"/>
    <property type="match status" value="1"/>
</dbReference>
<feature type="compositionally biased region" description="Basic and acidic residues" evidence="3">
    <location>
        <begin position="7"/>
        <end position="16"/>
    </location>
</feature>
<evidence type="ECO:0000259" key="4">
    <source>
        <dbReference type="SMART" id="SM00846"/>
    </source>
</evidence>
<proteinExistence type="inferred from homology"/>
<comment type="caution">
    <text evidence="5">The sequence shown here is derived from an EMBL/GenBank/DDBJ whole genome shotgun (WGS) entry which is preliminary data.</text>
</comment>
<feature type="domain" description="Glyceraldehyde 3-phosphate dehydrogenase NAD(P) binding" evidence="4">
    <location>
        <begin position="1"/>
        <end position="61"/>
    </location>
</feature>
<dbReference type="FunFam" id="3.30.360.10:FF:000002">
    <property type="entry name" value="Glyceraldehyde-3-phosphate dehydrogenase"/>
    <property type="match status" value="1"/>
</dbReference>
<feature type="region of interest" description="Disordered" evidence="3">
    <location>
        <begin position="1"/>
        <end position="21"/>
    </location>
</feature>
<dbReference type="GO" id="GO:0016620">
    <property type="term" value="F:oxidoreductase activity, acting on the aldehyde or oxo group of donors, NAD or NADP as acceptor"/>
    <property type="evidence" value="ECO:0007669"/>
    <property type="project" value="InterPro"/>
</dbReference>
<dbReference type="InterPro" id="IPR036291">
    <property type="entry name" value="NAD(P)-bd_dom_sf"/>
</dbReference>
<sequence>LAIESTGRFRDREGSSKHMKAGARKVLISAPAKGPDIMVVRGVNDHLYDHGKHDIVSNASCTTNCVAPVMKVLNDEFGVESGFMTTVHAYTNDQQILDKAHKDLRRARAAAMSIIPTTSGATTATGEVIPELKGRLNGMAMRVPVATASVVDFVGVLGEKTTAEAVNAAFKEASVKGLKGIIDYSKEPLVSCDYIHNPYSAVVDGLSTMASGKLVKVLAWYDNEWGYSCSSPRWLRRWGGWLASRSTL</sequence>
<dbReference type="PRINTS" id="PR00078">
    <property type="entry name" value="G3PDHDRGNASE"/>
</dbReference>
<accession>X1I3A0</accession>
<protein>
    <recommendedName>
        <fullName evidence="4">Glyceraldehyde 3-phosphate dehydrogenase NAD(P) binding domain-containing protein</fullName>
    </recommendedName>
</protein>
<evidence type="ECO:0000256" key="1">
    <source>
        <dbReference type="ARBA" id="ARBA00007406"/>
    </source>
</evidence>
<feature type="non-terminal residue" evidence="5">
    <location>
        <position position="1"/>
    </location>
</feature>
<dbReference type="InterPro" id="IPR020828">
    <property type="entry name" value="GlycerAld_3-P_DH_NAD(P)-bd"/>
</dbReference>
<dbReference type="Pfam" id="PF02800">
    <property type="entry name" value="Gp_dh_C"/>
    <property type="match status" value="1"/>
</dbReference>
<keyword evidence="2" id="KW-0560">Oxidoreductase</keyword>
<evidence type="ECO:0000256" key="2">
    <source>
        <dbReference type="ARBA" id="ARBA00023002"/>
    </source>
</evidence>
<dbReference type="EMBL" id="BARU01026450">
    <property type="protein sequence ID" value="GAH76182.1"/>
    <property type="molecule type" value="Genomic_DNA"/>
</dbReference>
<dbReference type="SUPFAM" id="SSF55347">
    <property type="entry name" value="Glyceraldehyde-3-phosphate dehydrogenase-like, C-terminal domain"/>
    <property type="match status" value="1"/>
</dbReference>
<dbReference type="SUPFAM" id="SSF51735">
    <property type="entry name" value="NAD(P)-binding Rossmann-fold domains"/>
    <property type="match status" value="1"/>
</dbReference>
<organism evidence="5">
    <name type="scientific">marine sediment metagenome</name>
    <dbReference type="NCBI Taxonomy" id="412755"/>
    <lineage>
        <taxon>unclassified sequences</taxon>
        <taxon>metagenomes</taxon>
        <taxon>ecological metagenomes</taxon>
    </lineage>
</organism>
<evidence type="ECO:0000313" key="5">
    <source>
        <dbReference type="EMBL" id="GAH76182.1"/>
    </source>
</evidence>
<gene>
    <name evidence="5" type="ORF">S03H2_42483</name>
</gene>
<dbReference type="InterPro" id="IPR020829">
    <property type="entry name" value="GlycerAld_3-P_DH_cat"/>
</dbReference>
<dbReference type="CDD" id="cd18126">
    <property type="entry name" value="GAPDH_I_C"/>
    <property type="match status" value="1"/>
</dbReference>
<dbReference type="AlphaFoldDB" id="X1I3A0"/>